<reference evidence="1" key="1">
    <citation type="submission" date="2022-06" db="EMBL/GenBank/DDBJ databases">
        <title>Fusarium solani species complex genomes reveal bases of compartmentalisation and animal pathogenesis.</title>
        <authorList>
            <person name="Tsai I.J."/>
        </authorList>
    </citation>
    <scope>NUCLEOTIDE SEQUENCE</scope>
    <source>
        <strain evidence="1">Fu6.1</strain>
    </source>
</reference>
<dbReference type="EMBL" id="CM046511">
    <property type="protein sequence ID" value="KAI8657683.1"/>
    <property type="molecule type" value="Genomic_DNA"/>
</dbReference>
<sequence length="493" mass="53357">MGGKVWSTEEERVFWEIVVPVSPHAANPAKRLLTWPQCAELMTREVGANARREYTNTMLYEHHYQNFKPGAKSPKANPFLEKHLRDIEWFKENKTSPPPTPTQAPTSDDSLASLLNEINKPKPKTKRGRKAALPADDGPKFTAAQLYKLATGHDLPERTPSFKPVNQSGRSSFTDPAAKATVNSFAKPAVARAAKSGITTDATPAEVYKFMTGRELGEGSSSFTPINQGGRNCLTNPIANTATTSARNTVANSFVNPADSTATDSFAKLTIAPTASSFANSFANPFAGNSGSAPGSLASGQPKPSKAIRRQAKATELAQPVRQPTPSQTPVTQPSSGPNALLSRQPQSFGSGIRGTATGGHQDVRRTQGLTAATTTQVQGSSSYVPFYQSYATTSQQTPTRTSYQTFTQASRQSSVQPTFQAPAPGKEEGPLRLPSIREMFPFSFTGPEQEVFARREADAMLQNRKRSISVEDEQMPAPKRRPLPDRSTTRQT</sequence>
<keyword evidence="2" id="KW-1185">Reference proteome</keyword>
<protein>
    <submittedName>
        <fullName evidence="1">Uncharacterized protein</fullName>
    </submittedName>
</protein>
<name>A0ACC0QLK3_9HYPO</name>
<evidence type="ECO:0000313" key="1">
    <source>
        <dbReference type="EMBL" id="KAI8657683.1"/>
    </source>
</evidence>
<comment type="caution">
    <text evidence="1">The sequence shown here is derived from an EMBL/GenBank/DDBJ whole genome shotgun (WGS) entry which is preliminary data.</text>
</comment>
<proteinExistence type="predicted"/>
<accession>A0ACC0QLK3</accession>
<evidence type="ECO:0000313" key="2">
    <source>
        <dbReference type="Proteomes" id="UP001065298"/>
    </source>
</evidence>
<dbReference type="Proteomes" id="UP001065298">
    <property type="component" value="Chromosome 9"/>
</dbReference>
<organism evidence="1 2">
    <name type="scientific">Fusarium keratoplasticum</name>
    <dbReference type="NCBI Taxonomy" id="1328300"/>
    <lineage>
        <taxon>Eukaryota</taxon>
        <taxon>Fungi</taxon>
        <taxon>Dikarya</taxon>
        <taxon>Ascomycota</taxon>
        <taxon>Pezizomycotina</taxon>
        <taxon>Sordariomycetes</taxon>
        <taxon>Hypocreomycetidae</taxon>
        <taxon>Hypocreales</taxon>
        <taxon>Nectriaceae</taxon>
        <taxon>Fusarium</taxon>
        <taxon>Fusarium solani species complex</taxon>
    </lineage>
</organism>
<gene>
    <name evidence="1" type="ORF">NCS57_01147000</name>
</gene>